<comment type="caution">
    <text evidence="2">The sequence shown here is derived from an EMBL/GenBank/DDBJ whole genome shotgun (WGS) entry which is preliminary data.</text>
</comment>
<dbReference type="PANTHER" id="PTHR33112:SF1">
    <property type="entry name" value="HETEROKARYON INCOMPATIBILITY DOMAIN-CONTAINING PROTEIN"/>
    <property type="match status" value="1"/>
</dbReference>
<dbReference type="OrthoDB" id="5135333at2759"/>
<gene>
    <name evidence="2" type="ORF">FHETE_3914</name>
</gene>
<name>A0A8H5TMA6_FUSHE</name>
<sequence>MRQSPQDLARSSRLHAQPTIFSTDFARLQQPAALASKEFSNCVSPLIRQAMYLTSVIDERYLWADSLCITHHDREAALEQLQSMGAIYANAVVTIVAADGDSESGLPGIKGLSCPREMRQNVIPFGDEQLIVRNTFGLDEMIFFASRPQPYYSRGWTFQDVWHEETTLYTEIDDEVGPGCDILMAGFPDEWFLGKYIDAYNQRSLTFSEDALPAISGLLSVLSRSFPGGFVYGIPEMFFDHSLCWRPYFSRELERRVLSTRPIEDRFISSDLPSWSWLGWKGSINTCNDTAIRVNKRQSSIEEAFPITEWYASNSPTCPQAKRRRIRSTWYENRDVYKDFTKPMPPGWSRRDVAAQPPPQSEPRLYPEGCDRYVFKHESMPEHNGEPLEWFYPFPVHEIQVSTPPSVPEQTQFLFCETVQAQLSGYRLNTGNVDFPDDWEFRLYDGVGNHVGKLHPTWDANKKEYTSQITKQDFYLVLWIEWVNGVAYRLASGKVGTLEWESLNLENISLVLGLTRAKENASNVDFTFT</sequence>
<organism evidence="2 3">
    <name type="scientific">Fusarium heterosporum</name>
    <dbReference type="NCBI Taxonomy" id="42747"/>
    <lineage>
        <taxon>Eukaryota</taxon>
        <taxon>Fungi</taxon>
        <taxon>Dikarya</taxon>
        <taxon>Ascomycota</taxon>
        <taxon>Pezizomycotina</taxon>
        <taxon>Sordariomycetes</taxon>
        <taxon>Hypocreomycetidae</taxon>
        <taxon>Hypocreales</taxon>
        <taxon>Nectriaceae</taxon>
        <taxon>Fusarium</taxon>
        <taxon>Fusarium heterosporum species complex</taxon>
    </lineage>
</organism>
<dbReference type="InterPro" id="IPR010730">
    <property type="entry name" value="HET"/>
</dbReference>
<proteinExistence type="predicted"/>
<dbReference type="Pfam" id="PF06985">
    <property type="entry name" value="HET"/>
    <property type="match status" value="1"/>
</dbReference>
<keyword evidence="3" id="KW-1185">Reference proteome</keyword>
<evidence type="ECO:0000313" key="2">
    <source>
        <dbReference type="EMBL" id="KAF5672042.1"/>
    </source>
</evidence>
<evidence type="ECO:0000259" key="1">
    <source>
        <dbReference type="Pfam" id="PF06985"/>
    </source>
</evidence>
<feature type="domain" description="Heterokaryon incompatibility" evidence="1">
    <location>
        <begin position="42"/>
        <end position="159"/>
    </location>
</feature>
<accession>A0A8H5TMA6</accession>
<reference evidence="2 3" key="1">
    <citation type="submission" date="2020-05" db="EMBL/GenBank/DDBJ databases">
        <title>Identification and distribution of gene clusters putatively required for synthesis of sphingolipid metabolism inhibitors in phylogenetically diverse species of the filamentous fungus Fusarium.</title>
        <authorList>
            <person name="Kim H.-S."/>
            <person name="Busman M."/>
            <person name="Brown D.W."/>
            <person name="Divon H."/>
            <person name="Uhlig S."/>
            <person name="Proctor R.H."/>
        </authorList>
    </citation>
    <scope>NUCLEOTIDE SEQUENCE [LARGE SCALE GENOMIC DNA]</scope>
    <source>
        <strain evidence="2 3">NRRL 20693</strain>
    </source>
</reference>
<dbReference type="EMBL" id="JAAGWQ010000063">
    <property type="protein sequence ID" value="KAF5672042.1"/>
    <property type="molecule type" value="Genomic_DNA"/>
</dbReference>
<protein>
    <recommendedName>
        <fullName evidence="1">Heterokaryon incompatibility domain-containing protein</fullName>
    </recommendedName>
</protein>
<dbReference type="PANTHER" id="PTHR33112">
    <property type="entry name" value="DOMAIN PROTEIN, PUTATIVE-RELATED"/>
    <property type="match status" value="1"/>
</dbReference>
<dbReference type="Proteomes" id="UP000567885">
    <property type="component" value="Unassembled WGS sequence"/>
</dbReference>
<evidence type="ECO:0000313" key="3">
    <source>
        <dbReference type="Proteomes" id="UP000567885"/>
    </source>
</evidence>
<dbReference type="AlphaFoldDB" id="A0A8H5TMA6"/>